<dbReference type="EMBL" id="PKKJ01000001">
    <property type="protein sequence ID" value="PKY66942.1"/>
    <property type="molecule type" value="Genomic_DNA"/>
</dbReference>
<organism evidence="1 2">
    <name type="scientific">Schaalia turicensis</name>
    <dbReference type="NCBI Taxonomy" id="131111"/>
    <lineage>
        <taxon>Bacteria</taxon>
        <taxon>Bacillati</taxon>
        <taxon>Actinomycetota</taxon>
        <taxon>Actinomycetes</taxon>
        <taxon>Actinomycetales</taxon>
        <taxon>Actinomycetaceae</taxon>
        <taxon>Schaalia</taxon>
    </lineage>
</organism>
<gene>
    <name evidence="1" type="ORF">CYJ25_01505</name>
</gene>
<sequence length="196" mass="21748">MTLHQTRLSESEIIGRLAAGDKTGGSCASLAFAYAANKNGMNVVDFRGGLSREAFASAAFCRAIFDADGVESYAERHTNEITATHRLLKRIQPGKEYILTTGKHAAIVKRTRANFQYLEMQSPYQGRNGWHSLDDEMLTRHFYCQKSHTSRGVKYLVSSELTEISSLASSEGYRELMGCLNTADIEQQKGVDGDIR</sequence>
<name>A0A2I1I729_9ACTO</name>
<dbReference type="AlphaFoldDB" id="A0A2I1I729"/>
<evidence type="ECO:0000313" key="2">
    <source>
        <dbReference type="Proteomes" id="UP000234545"/>
    </source>
</evidence>
<evidence type="ECO:0000313" key="1">
    <source>
        <dbReference type="EMBL" id="PKY66942.1"/>
    </source>
</evidence>
<comment type="caution">
    <text evidence="1">The sequence shown here is derived from an EMBL/GenBank/DDBJ whole genome shotgun (WGS) entry which is preliminary data.</text>
</comment>
<dbReference type="Proteomes" id="UP000234545">
    <property type="component" value="Unassembled WGS sequence"/>
</dbReference>
<accession>A0A2I1I729</accession>
<protein>
    <submittedName>
        <fullName evidence="1">Uncharacterized protein</fullName>
    </submittedName>
</protein>
<proteinExistence type="predicted"/>
<reference evidence="1 2" key="1">
    <citation type="submission" date="2017-12" db="EMBL/GenBank/DDBJ databases">
        <title>Phylogenetic diversity of female urinary microbiome.</title>
        <authorList>
            <person name="Thomas-White K."/>
            <person name="Wolfe A.J."/>
        </authorList>
    </citation>
    <scope>NUCLEOTIDE SEQUENCE [LARGE SCALE GENOMIC DNA]</scope>
    <source>
        <strain evidence="1 2">UMB0250</strain>
    </source>
</reference>